<accession>A0A1F7WQ60</accession>
<proteinExistence type="predicted"/>
<dbReference type="EMBL" id="MGFH01000138">
    <property type="protein sequence ID" value="OGM04677.1"/>
    <property type="molecule type" value="Genomic_DNA"/>
</dbReference>
<reference evidence="3 4" key="1">
    <citation type="journal article" date="2016" name="Nat. Commun.">
        <title>Thousands of microbial genomes shed light on interconnected biogeochemical processes in an aquifer system.</title>
        <authorList>
            <person name="Anantharaman K."/>
            <person name="Brown C.T."/>
            <person name="Hug L.A."/>
            <person name="Sharon I."/>
            <person name="Castelle C.J."/>
            <person name="Probst A.J."/>
            <person name="Thomas B.C."/>
            <person name="Singh A."/>
            <person name="Wilkins M.J."/>
            <person name="Karaoz U."/>
            <person name="Brodie E.L."/>
            <person name="Williams K.H."/>
            <person name="Hubbard S.S."/>
            <person name="Banfield J.F."/>
        </authorList>
    </citation>
    <scope>NUCLEOTIDE SEQUENCE [LARGE SCALE GENOMIC DNA]</scope>
</reference>
<dbReference type="Pfam" id="PF13581">
    <property type="entry name" value="HATPase_c_2"/>
    <property type="match status" value="1"/>
</dbReference>
<dbReference type="GO" id="GO:0004674">
    <property type="term" value="F:protein serine/threonine kinase activity"/>
    <property type="evidence" value="ECO:0007669"/>
    <property type="project" value="UniProtKB-KW"/>
</dbReference>
<dbReference type="InterPro" id="IPR003594">
    <property type="entry name" value="HATPase_dom"/>
</dbReference>
<name>A0A1F7WQ60_9BACT</name>
<feature type="domain" description="Histidine kinase/HSP90-like ATPase" evidence="2">
    <location>
        <begin position="7"/>
        <end position="127"/>
    </location>
</feature>
<sequence>MSSIMISSTPEAVFGAIENIMAGLDGLEMPEEFFYDVKLILSELFVNAMIHGNGQDPARKIAVDYLFCGEKLKLTITDEGEGFDHGRIYDPLAVGNVMKLSGRGLFLVKNLADRVEFNEKGNSVTVEKTLGQRI</sequence>
<dbReference type="Proteomes" id="UP000178735">
    <property type="component" value="Unassembled WGS sequence"/>
</dbReference>
<comment type="caution">
    <text evidence="3">The sequence shown here is derived from an EMBL/GenBank/DDBJ whole genome shotgun (WGS) entry which is preliminary data.</text>
</comment>
<dbReference type="CDD" id="cd16936">
    <property type="entry name" value="HATPase_RsbW-like"/>
    <property type="match status" value="1"/>
</dbReference>
<dbReference type="PANTHER" id="PTHR35526:SF3">
    <property type="entry name" value="ANTI-SIGMA-F FACTOR RSBW"/>
    <property type="match status" value="1"/>
</dbReference>
<gene>
    <name evidence="3" type="ORF">A2008_05520</name>
</gene>
<dbReference type="InterPro" id="IPR050267">
    <property type="entry name" value="Anti-sigma-factor_SerPK"/>
</dbReference>
<keyword evidence="1" id="KW-0808">Transferase</keyword>
<dbReference type="AlphaFoldDB" id="A0A1F7WQ60"/>
<keyword evidence="1" id="KW-0418">Kinase</keyword>
<dbReference type="PANTHER" id="PTHR35526">
    <property type="entry name" value="ANTI-SIGMA-F FACTOR RSBW-RELATED"/>
    <property type="match status" value="1"/>
</dbReference>
<evidence type="ECO:0000313" key="4">
    <source>
        <dbReference type="Proteomes" id="UP000178735"/>
    </source>
</evidence>
<evidence type="ECO:0000256" key="1">
    <source>
        <dbReference type="ARBA" id="ARBA00022527"/>
    </source>
</evidence>
<dbReference type="SUPFAM" id="SSF55874">
    <property type="entry name" value="ATPase domain of HSP90 chaperone/DNA topoisomerase II/histidine kinase"/>
    <property type="match status" value="1"/>
</dbReference>
<evidence type="ECO:0000259" key="2">
    <source>
        <dbReference type="Pfam" id="PF13581"/>
    </source>
</evidence>
<keyword evidence="1" id="KW-0723">Serine/threonine-protein kinase</keyword>
<evidence type="ECO:0000313" key="3">
    <source>
        <dbReference type="EMBL" id="OGM04677.1"/>
    </source>
</evidence>
<organism evidence="3 4">
    <name type="scientific">Candidatus Wallbacteria bacterium GWC2_49_35</name>
    <dbReference type="NCBI Taxonomy" id="1817813"/>
    <lineage>
        <taxon>Bacteria</taxon>
        <taxon>Candidatus Walliibacteriota</taxon>
    </lineage>
</organism>
<dbReference type="InterPro" id="IPR036890">
    <property type="entry name" value="HATPase_C_sf"/>
</dbReference>
<dbReference type="STRING" id="1817813.A2008_05520"/>
<protein>
    <recommendedName>
        <fullName evidence="2">Histidine kinase/HSP90-like ATPase domain-containing protein</fullName>
    </recommendedName>
</protein>
<dbReference type="Gene3D" id="3.30.565.10">
    <property type="entry name" value="Histidine kinase-like ATPase, C-terminal domain"/>
    <property type="match status" value="1"/>
</dbReference>